<evidence type="ECO:0000256" key="7">
    <source>
        <dbReference type="ARBA" id="ARBA00023053"/>
    </source>
</evidence>
<dbReference type="GO" id="GO:0005886">
    <property type="term" value="C:plasma membrane"/>
    <property type="evidence" value="ECO:0007669"/>
    <property type="project" value="TreeGrafter"/>
</dbReference>
<feature type="transmembrane region" description="Helical" evidence="13">
    <location>
        <begin position="368"/>
        <end position="392"/>
    </location>
</feature>
<dbReference type="RefSeq" id="XP_029404442.2">
    <property type="nucleotide sequence ID" value="XM_029548582.2"/>
</dbReference>
<evidence type="ECO:0000256" key="3">
    <source>
        <dbReference type="ARBA" id="ARBA00022448"/>
    </source>
</evidence>
<evidence type="ECO:0000256" key="11">
    <source>
        <dbReference type="ARBA" id="ARBA00023303"/>
    </source>
</evidence>
<protein>
    <submittedName>
        <fullName evidence="15">Pickpocket protein 28-like</fullName>
    </submittedName>
</protein>
<sequence>MNQALKSKVANLSESSMEYSLVNFLCGSDPNITVLNAIEDWSFSSSFVVNTSQSCERMLLKCNFGGVEYNCTELFHPVILDEGLCCTFNSLDQVYKFTNISSKVFFNKTYPPNVKPVDWSLENGYLNPLPKYFSPMKAVGFGQTLGLNIILNVERDEYSCSSGKSIGFKFTVGNPEDEPNIHESGLLLAPGFESIIRIIPSHQEADQKLHVLSRKYRNCVFESEHKLSVFSHYSYLNCMYECRIKTTISLCGCAEPYMITRYSNHTICGYKDFKCVQEIQYLLKNKRFQIPCGQECWTSCFLKKYKVDIFSANLKKSLMEHTNTLFANVTDTYVEENIAIANFYLQRYSYESTKQSPYIDSVDVLSNVGGLIGVFMGFSFISFAEIIYFFCIRSRRLNSVRKIGNSGRRPCALLANRPKTRFINPYKTPVYSLYQNNKFKSPLKM</sequence>
<dbReference type="GO" id="GO:0015280">
    <property type="term" value="F:ligand-gated sodium channel activity"/>
    <property type="evidence" value="ECO:0007669"/>
    <property type="project" value="TreeGrafter"/>
</dbReference>
<evidence type="ECO:0000256" key="10">
    <source>
        <dbReference type="ARBA" id="ARBA00023201"/>
    </source>
</evidence>
<keyword evidence="4 12" id="KW-0894">Sodium channel</keyword>
<evidence type="ECO:0000256" key="4">
    <source>
        <dbReference type="ARBA" id="ARBA00022461"/>
    </source>
</evidence>
<evidence type="ECO:0000256" key="5">
    <source>
        <dbReference type="ARBA" id="ARBA00022692"/>
    </source>
</evidence>
<name>A0A8N4KWE4_BACDO</name>
<keyword evidence="7" id="KW-0915">Sodium</keyword>
<evidence type="ECO:0000256" key="12">
    <source>
        <dbReference type="RuleBase" id="RU000679"/>
    </source>
</evidence>
<accession>A0A8N4KWE4</accession>
<evidence type="ECO:0000313" key="15">
    <source>
        <dbReference type="RefSeq" id="XP_029404442.2"/>
    </source>
</evidence>
<gene>
    <name evidence="15" type="primary">LOC115065816</name>
</gene>
<evidence type="ECO:0000256" key="8">
    <source>
        <dbReference type="ARBA" id="ARBA00023065"/>
    </source>
</evidence>
<keyword evidence="9 13" id="KW-0472">Membrane</keyword>
<dbReference type="KEGG" id="bdr:115065816"/>
<evidence type="ECO:0000256" key="13">
    <source>
        <dbReference type="SAM" id="Phobius"/>
    </source>
</evidence>
<dbReference type="PRINTS" id="PR01078">
    <property type="entry name" value="AMINACHANNEL"/>
</dbReference>
<reference evidence="15" key="1">
    <citation type="submission" date="2025-08" db="UniProtKB">
        <authorList>
            <consortium name="RefSeq"/>
        </authorList>
    </citation>
    <scope>IDENTIFICATION</scope>
    <source>
        <tissue evidence="15">Adult</tissue>
    </source>
</reference>
<dbReference type="Proteomes" id="UP001652620">
    <property type="component" value="Chromosome 4"/>
</dbReference>
<keyword evidence="8 12" id="KW-0406">Ion transport</keyword>
<dbReference type="Pfam" id="PF00858">
    <property type="entry name" value="ASC"/>
    <property type="match status" value="1"/>
</dbReference>
<evidence type="ECO:0000256" key="1">
    <source>
        <dbReference type="ARBA" id="ARBA00004141"/>
    </source>
</evidence>
<dbReference type="Gene3D" id="2.60.470.10">
    <property type="entry name" value="Acid-sensing ion channels like domains"/>
    <property type="match status" value="1"/>
</dbReference>
<evidence type="ECO:0000256" key="9">
    <source>
        <dbReference type="ARBA" id="ARBA00023136"/>
    </source>
</evidence>
<dbReference type="GeneID" id="115065816"/>
<keyword evidence="6 13" id="KW-1133">Transmembrane helix</keyword>
<keyword evidence="10 12" id="KW-0739">Sodium transport</keyword>
<evidence type="ECO:0000256" key="6">
    <source>
        <dbReference type="ARBA" id="ARBA00022989"/>
    </source>
</evidence>
<comment type="subcellular location">
    <subcellularLocation>
        <location evidence="1">Membrane</location>
        <topology evidence="1">Multi-pass membrane protein</topology>
    </subcellularLocation>
</comment>
<proteinExistence type="inferred from homology"/>
<dbReference type="OrthoDB" id="6021021at2759"/>
<keyword evidence="14" id="KW-1185">Reference proteome</keyword>
<evidence type="ECO:0000256" key="2">
    <source>
        <dbReference type="ARBA" id="ARBA00007193"/>
    </source>
</evidence>
<dbReference type="InterPro" id="IPR001873">
    <property type="entry name" value="ENaC"/>
</dbReference>
<keyword evidence="11 12" id="KW-0407">Ion channel</keyword>
<dbReference type="PANTHER" id="PTHR11690:SF243">
    <property type="entry name" value="PICKPOCKET 12-RELATED"/>
    <property type="match status" value="1"/>
</dbReference>
<dbReference type="AlphaFoldDB" id="A0A8N4KWE4"/>
<evidence type="ECO:0000313" key="14">
    <source>
        <dbReference type="Proteomes" id="UP001652620"/>
    </source>
</evidence>
<dbReference type="Gene3D" id="1.10.287.770">
    <property type="entry name" value="YojJ-like"/>
    <property type="match status" value="1"/>
</dbReference>
<keyword evidence="5 12" id="KW-0812">Transmembrane</keyword>
<dbReference type="PANTHER" id="PTHR11690">
    <property type="entry name" value="AMILORIDE-SENSITIVE SODIUM CHANNEL-RELATED"/>
    <property type="match status" value="1"/>
</dbReference>
<organism evidence="14 15">
    <name type="scientific">Bactrocera dorsalis</name>
    <name type="common">Oriental fruit fly</name>
    <name type="synonym">Dacus dorsalis</name>
    <dbReference type="NCBI Taxonomy" id="27457"/>
    <lineage>
        <taxon>Eukaryota</taxon>
        <taxon>Metazoa</taxon>
        <taxon>Ecdysozoa</taxon>
        <taxon>Arthropoda</taxon>
        <taxon>Hexapoda</taxon>
        <taxon>Insecta</taxon>
        <taxon>Pterygota</taxon>
        <taxon>Neoptera</taxon>
        <taxon>Endopterygota</taxon>
        <taxon>Diptera</taxon>
        <taxon>Brachycera</taxon>
        <taxon>Muscomorpha</taxon>
        <taxon>Tephritoidea</taxon>
        <taxon>Tephritidae</taxon>
        <taxon>Bactrocera</taxon>
        <taxon>Bactrocera</taxon>
    </lineage>
</organism>
<comment type="similarity">
    <text evidence="2 12">Belongs to the amiloride-sensitive sodium channel (TC 1.A.6) family.</text>
</comment>
<keyword evidence="3 12" id="KW-0813">Transport</keyword>